<dbReference type="Gene3D" id="3.30.70.580">
    <property type="entry name" value="Pseudouridine synthase I, catalytic domain, N-terminal subdomain"/>
    <property type="match status" value="1"/>
</dbReference>
<dbReference type="EC" id="5.4.99.-" evidence="5"/>
<dbReference type="RefSeq" id="WP_207646582.1">
    <property type="nucleotide sequence ID" value="NZ_FOQA01000001.1"/>
</dbReference>
<dbReference type="GO" id="GO:0120159">
    <property type="term" value="F:rRNA pseudouridine synthase activity"/>
    <property type="evidence" value="ECO:0007669"/>
    <property type="project" value="UniProtKB-ARBA"/>
</dbReference>
<evidence type="ECO:0000256" key="5">
    <source>
        <dbReference type="RuleBase" id="RU003887"/>
    </source>
</evidence>
<dbReference type="CDD" id="cd00165">
    <property type="entry name" value="S4"/>
    <property type="match status" value="1"/>
</dbReference>
<sequence length="239" mass="27666">MRLQKYLAQCGVDSRRVCERYILNGDVSVNGIPIKELGYKIDPETDQVSYKGKVIKDSEQKVYYMLNKPKAIVTTSKDQFNRLSVLDIVNVKERIYPVGRLDYNTTGLLILTNDGELAQRLTHPRHDIEKVYRVLVQGNVDQEKLRLLRNGIMIDGKKTRNSKVTVIKYYPIKNRTLLEICIKEGRNRQVRKMCQAVGHHVVYLERIAIGSLKLGNLKVGEYRMLTLEEVLHLKKEVRL</sequence>
<accession>A0A1I3AGH1</accession>
<dbReference type="InterPro" id="IPR050343">
    <property type="entry name" value="RsuA_PseudoU_synthase"/>
</dbReference>
<dbReference type="AlphaFoldDB" id="A0A1I3AGH1"/>
<dbReference type="InterPro" id="IPR002942">
    <property type="entry name" value="S4_RNA-bd"/>
</dbReference>
<evidence type="ECO:0000313" key="7">
    <source>
        <dbReference type="EMBL" id="SFH49125.1"/>
    </source>
</evidence>
<evidence type="ECO:0000256" key="1">
    <source>
        <dbReference type="ARBA" id="ARBA00008348"/>
    </source>
</evidence>
<protein>
    <recommendedName>
        <fullName evidence="5">Pseudouridine synthase</fullName>
        <ecNumber evidence="5">5.4.99.-</ecNumber>
    </recommendedName>
</protein>
<name>A0A1I3AGH1_9FIRM</name>
<dbReference type="Pfam" id="PF00849">
    <property type="entry name" value="PseudoU_synth_2"/>
    <property type="match status" value="1"/>
</dbReference>
<keyword evidence="3 5" id="KW-0413">Isomerase</keyword>
<dbReference type="FunFam" id="3.30.70.1560:FF:000001">
    <property type="entry name" value="Pseudouridine synthase"/>
    <property type="match status" value="1"/>
</dbReference>
<comment type="similarity">
    <text evidence="1 5">Belongs to the pseudouridine synthase RsuA family.</text>
</comment>
<dbReference type="SUPFAM" id="SSF55174">
    <property type="entry name" value="Alpha-L RNA-binding motif"/>
    <property type="match status" value="1"/>
</dbReference>
<dbReference type="GO" id="GO:0000455">
    <property type="term" value="P:enzyme-directed rRNA pseudouridine synthesis"/>
    <property type="evidence" value="ECO:0007669"/>
    <property type="project" value="UniProtKB-ARBA"/>
</dbReference>
<dbReference type="GO" id="GO:0003723">
    <property type="term" value="F:RNA binding"/>
    <property type="evidence" value="ECO:0007669"/>
    <property type="project" value="UniProtKB-KW"/>
</dbReference>
<keyword evidence="8" id="KW-1185">Reference proteome</keyword>
<evidence type="ECO:0000256" key="4">
    <source>
        <dbReference type="PROSITE-ProRule" id="PRU00182"/>
    </source>
</evidence>
<dbReference type="Pfam" id="PF01479">
    <property type="entry name" value="S4"/>
    <property type="match status" value="1"/>
</dbReference>
<evidence type="ECO:0000313" key="8">
    <source>
        <dbReference type="Proteomes" id="UP000199287"/>
    </source>
</evidence>
<gene>
    <name evidence="7" type="ORF">SAMN05192551_101197</name>
</gene>
<dbReference type="InterPro" id="IPR006145">
    <property type="entry name" value="PsdUridine_synth_RsuA/RluA"/>
</dbReference>
<dbReference type="STRING" id="69895.SAMN05192551_101197"/>
<evidence type="ECO:0000256" key="2">
    <source>
        <dbReference type="ARBA" id="ARBA00022884"/>
    </source>
</evidence>
<dbReference type="InterPro" id="IPR020103">
    <property type="entry name" value="PsdUridine_synth_cat_dom_sf"/>
</dbReference>
<dbReference type="NCBIfam" id="TIGR00093">
    <property type="entry name" value="pseudouridine synthase"/>
    <property type="match status" value="1"/>
</dbReference>
<dbReference type="Gene3D" id="3.10.290.10">
    <property type="entry name" value="RNA-binding S4 domain"/>
    <property type="match status" value="1"/>
</dbReference>
<dbReference type="PROSITE" id="PS01149">
    <property type="entry name" value="PSI_RSU"/>
    <property type="match status" value="1"/>
</dbReference>
<dbReference type="EMBL" id="FOQA01000001">
    <property type="protein sequence ID" value="SFH49125.1"/>
    <property type="molecule type" value="Genomic_DNA"/>
</dbReference>
<keyword evidence="2 4" id="KW-0694">RNA-binding</keyword>
<evidence type="ECO:0000259" key="6">
    <source>
        <dbReference type="SMART" id="SM00363"/>
    </source>
</evidence>
<dbReference type="PANTHER" id="PTHR47683:SF2">
    <property type="entry name" value="RNA-BINDING S4 DOMAIN-CONTAINING PROTEIN"/>
    <property type="match status" value="1"/>
</dbReference>
<dbReference type="InterPro" id="IPR018496">
    <property type="entry name" value="PsdUridine_synth_RsuA/RluB_CS"/>
</dbReference>
<dbReference type="Proteomes" id="UP000199287">
    <property type="component" value="Unassembled WGS sequence"/>
</dbReference>
<evidence type="ECO:0000256" key="3">
    <source>
        <dbReference type="ARBA" id="ARBA00023235"/>
    </source>
</evidence>
<dbReference type="InterPro" id="IPR000748">
    <property type="entry name" value="PsdUridine_synth_RsuA/RluB/E/F"/>
</dbReference>
<dbReference type="InterPro" id="IPR042092">
    <property type="entry name" value="PsdUridine_s_RsuA/RluB/E/F_cat"/>
</dbReference>
<dbReference type="CDD" id="cd02870">
    <property type="entry name" value="PseudoU_synth_RsuA_like"/>
    <property type="match status" value="1"/>
</dbReference>
<proteinExistence type="inferred from homology"/>
<dbReference type="InterPro" id="IPR036986">
    <property type="entry name" value="S4_RNA-bd_sf"/>
</dbReference>
<reference evidence="8" key="1">
    <citation type="submission" date="2016-10" db="EMBL/GenBank/DDBJ databases">
        <authorList>
            <person name="Varghese N."/>
            <person name="Submissions S."/>
        </authorList>
    </citation>
    <scope>NUCLEOTIDE SEQUENCE [LARGE SCALE GENOMIC DNA]</scope>
    <source>
        <strain evidence="8">Z-7934</strain>
    </source>
</reference>
<dbReference type="PROSITE" id="PS50889">
    <property type="entry name" value="S4"/>
    <property type="match status" value="1"/>
</dbReference>
<dbReference type="SUPFAM" id="SSF55120">
    <property type="entry name" value="Pseudouridine synthase"/>
    <property type="match status" value="1"/>
</dbReference>
<feature type="domain" description="RNA-binding S4" evidence="6">
    <location>
        <begin position="1"/>
        <end position="60"/>
    </location>
</feature>
<dbReference type="GO" id="GO:0005829">
    <property type="term" value="C:cytosol"/>
    <property type="evidence" value="ECO:0007669"/>
    <property type="project" value="UniProtKB-ARBA"/>
</dbReference>
<dbReference type="Gene3D" id="3.30.70.1560">
    <property type="entry name" value="Alpha-L RNA-binding motif"/>
    <property type="match status" value="1"/>
</dbReference>
<dbReference type="PANTHER" id="PTHR47683">
    <property type="entry name" value="PSEUDOURIDINE SYNTHASE FAMILY PROTEIN-RELATED"/>
    <property type="match status" value="1"/>
</dbReference>
<dbReference type="FunFam" id="3.10.290.10:FF:000003">
    <property type="entry name" value="Pseudouridine synthase"/>
    <property type="match status" value="1"/>
</dbReference>
<dbReference type="SMART" id="SM00363">
    <property type="entry name" value="S4"/>
    <property type="match status" value="1"/>
</dbReference>
<organism evidence="7 8">
    <name type="scientific">Tindallia magadiensis</name>
    <dbReference type="NCBI Taxonomy" id="69895"/>
    <lineage>
        <taxon>Bacteria</taxon>
        <taxon>Bacillati</taxon>
        <taxon>Bacillota</taxon>
        <taxon>Clostridia</taxon>
        <taxon>Peptostreptococcales</taxon>
        <taxon>Tindalliaceae</taxon>
        <taxon>Tindallia</taxon>
    </lineage>
</organism>
<dbReference type="InterPro" id="IPR020094">
    <property type="entry name" value="TruA/RsuA/RluB/E/F_N"/>
</dbReference>